<evidence type="ECO:0000256" key="1">
    <source>
        <dbReference type="SAM" id="SignalP"/>
    </source>
</evidence>
<dbReference type="AlphaFoldDB" id="A0A437AFP4"/>
<dbReference type="RefSeq" id="XP_067495483.1">
    <property type="nucleotide sequence ID" value="XM_067639106.1"/>
</dbReference>
<name>A0A437AFP4_ARTFL</name>
<evidence type="ECO:0000313" key="2">
    <source>
        <dbReference type="EMBL" id="RVD89939.1"/>
    </source>
</evidence>
<feature type="chain" id="PRO_5019485939" evidence="1">
    <location>
        <begin position="23"/>
        <end position="155"/>
    </location>
</feature>
<keyword evidence="1" id="KW-0732">Signal</keyword>
<sequence length="155" mass="17261">MRFSNIATALTAIIATVSSVAGVPEASAVAESEHRIEPRATKSLGVFYCVGAVWTTKCWHRVNLKAGTFYAVGPSYNDKILSFGPDQGTRCTLCINEDCSLENGGGFSEVIHYPGIRDMNDWWGRFWDYDHSWSGVYVSQNFWNGRISGFLCYPE</sequence>
<reference evidence="2 3" key="1">
    <citation type="submission" date="2019-01" db="EMBL/GenBank/DDBJ databases">
        <title>Intercellular communication is required for trap formation in the nematode-trapping fungus Duddingtonia flagrans.</title>
        <authorList>
            <person name="Youssar L."/>
            <person name="Wernet V."/>
            <person name="Hensel N."/>
            <person name="Hildebrandt H.-G."/>
            <person name="Fischer R."/>
        </authorList>
    </citation>
    <scope>NUCLEOTIDE SEQUENCE [LARGE SCALE GENOMIC DNA]</scope>
    <source>
        <strain evidence="2 3">CBS H-5679</strain>
    </source>
</reference>
<proteinExistence type="predicted"/>
<keyword evidence="3" id="KW-1185">Reference proteome</keyword>
<protein>
    <submittedName>
        <fullName evidence="2">Uncharacterized protein</fullName>
    </submittedName>
</protein>
<gene>
    <name evidence="2" type="ORF">DFL_000925</name>
</gene>
<comment type="caution">
    <text evidence="2">The sequence shown here is derived from an EMBL/GenBank/DDBJ whole genome shotgun (WGS) entry which is preliminary data.</text>
</comment>
<feature type="signal peptide" evidence="1">
    <location>
        <begin position="1"/>
        <end position="22"/>
    </location>
</feature>
<accession>A0A437AFP4</accession>
<dbReference type="OrthoDB" id="2910287at2759"/>
<dbReference type="GeneID" id="93583236"/>
<evidence type="ECO:0000313" key="3">
    <source>
        <dbReference type="Proteomes" id="UP000283090"/>
    </source>
</evidence>
<dbReference type="EMBL" id="SAEB01000001">
    <property type="protein sequence ID" value="RVD89939.1"/>
    <property type="molecule type" value="Genomic_DNA"/>
</dbReference>
<organism evidence="2 3">
    <name type="scientific">Arthrobotrys flagrans</name>
    <name type="common">Nematode-trapping fungus</name>
    <name type="synonym">Trichothecium flagrans</name>
    <dbReference type="NCBI Taxonomy" id="97331"/>
    <lineage>
        <taxon>Eukaryota</taxon>
        <taxon>Fungi</taxon>
        <taxon>Dikarya</taxon>
        <taxon>Ascomycota</taxon>
        <taxon>Pezizomycotina</taxon>
        <taxon>Orbiliomycetes</taxon>
        <taxon>Orbiliales</taxon>
        <taxon>Orbiliaceae</taxon>
        <taxon>Arthrobotrys</taxon>
    </lineage>
</organism>
<dbReference type="VEuPathDB" id="FungiDB:DFL_000925"/>
<dbReference type="Proteomes" id="UP000283090">
    <property type="component" value="Unassembled WGS sequence"/>
</dbReference>